<dbReference type="PANTHER" id="PTHR46406">
    <property type="entry name" value="NITRIC OXIDE-ASSOCIATED PROTEIN 1"/>
    <property type="match status" value="1"/>
</dbReference>
<gene>
    <name evidence="2" type="ORF">NEZAVI_LOCUS11979</name>
</gene>
<organism evidence="2 3">
    <name type="scientific">Nezara viridula</name>
    <name type="common">Southern green stink bug</name>
    <name type="synonym">Cimex viridulus</name>
    <dbReference type="NCBI Taxonomy" id="85310"/>
    <lineage>
        <taxon>Eukaryota</taxon>
        <taxon>Metazoa</taxon>
        <taxon>Ecdysozoa</taxon>
        <taxon>Arthropoda</taxon>
        <taxon>Hexapoda</taxon>
        <taxon>Insecta</taxon>
        <taxon>Pterygota</taxon>
        <taxon>Neoptera</taxon>
        <taxon>Paraneoptera</taxon>
        <taxon>Hemiptera</taxon>
        <taxon>Heteroptera</taxon>
        <taxon>Panheteroptera</taxon>
        <taxon>Pentatomomorpha</taxon>
        <taxon>Pentatomoidea</taxon>
        <taxon>Pentatomidae</taxon>
        <taxon>Pentatominae</taxon>
        <taxon>Nezara</taxon>
    </lineage>
</organism>
<dbReference type="EMBL" id="OV725081">
    <property type="protein sequence ID" value="CAH1403365.1"/>
    <property type="molecule type" value="Genomic_DNA"/>
</dbReference>
<protein>
    <recommendedName>
        <fullName evidence="1">G domain-containing protein</fullName>
    </recommendedName>
</protein>
<dbReference type="InterPro" id="IPR027417">
    <property type="entry name" value="P-loop_NTPase"/>
</dbReference>
<dbReference type="SUPFAM" id="SSF52540">
    <property type="entry name" value="P-loop containing nucleoside triphosphate hydrolases"/>
    <property type="match status" value="1"/>
</dbReference>
<proteinExistence type="predicted"/>
<sequence>MLKNLLTAFNSPSHFTTTSRHLNIKRNQFISDNCVILKNGFLSNKCWCHTSAKEPNDLDQENDVVNKIIYNSILNNKGFLERKKEEKIIRKYAKNDVKLSVPVSLKYILENDKSEPSQEEFKIIENKYLVNLPYTVRAVDENVFTSNDDQKSHSENLSDSTDDIIVDLPSSSTTKWMNDYEKYTVDHEEDCDGTEIEEWRRKYGTPDPKMPVSQVPCGGCGALLHCQDYSIPGYLPSEIFSNCDEVDLREIICQRCHFLKSYNTALSVTVDQDVYPKLLSKIQDTKSLVLLIADMTDLPCSVWPGILDIIGYKRPLFLVGNKVDLLWGDRRGWMEHALCSLRSTLPRPAAVKYCSLVSAKTGYGIEELINKLHNIWQYKGDVYLVGCTNVGKSTLFNALLQSDYCKVKAVDLIQRATTAPWPGTTLNLLKFPILRPEGWKLYLRTLRLKKDRMMLKAERKLSQEQKQVFKIRDKTPPQLVGHIGRSFFKLPEKKQLEGKDNFDISGVPQRLGLNPNDPDFAKTKWVYDTPGVLHKGQILDLLTTEEVTLTLPKKIIEPRTYSIKQGWSIFIAGLARIDYLEGNKSIRLTVFSSISLPITITNIKEADEVYQKLLGTGFTIVPRGPPERLKVWPGLEKALEVTFAGIDRNESCADVTLSSVGWVSLTPDQEEMVKLGFWTPEARGVHVRTPSLLPYVVALRGKKHTKLPAYRRSKFIIS</sequence>
<keyword evidence="3" id="KW-1185">Reference proteome</keyword>
<dbReference type="Gene3D" id="3.40.50.300">
    <property type="entry name" value="P-loop containing nucleotide triphosphate hydrolases"/>
    <property type="match status" value="1"/>
</dbReference>
<dbReference type="OrthoDB" id="1696305at2759"/>
<evidence type="ECO:0000313" key="3">
    <source>
        <dbReference type="Proteomes" id="UP001152798"/>
    </source>
</evidence>
<dbReference type="Pfam" id="PF01926">
    <property type="entry name" value="MMR_HSR1"/>
    <property type="match status" value="1"/>
</dbReference>
<dbReference type="InterPro" id="IPR052807">
    <property type="entry name" value="Mito_transl_resp_regulator"/>
</dbReference>
<dbReference type="PANTHER" id="PTHR46406:SF1">
    <property type="entry name" value="NITRIC OXIDE-ASSOCIATED PROTEIN 1"/>
    <property type="match status" value="1"/>
</dbReference>
<dbReference type="AlphaFoldDB" id="A0A9P0HIV1"/>
<evidence type="ECO:0000259" key="1">
    <source>
        <dbReference type="Pfam" id="PF01926"/>
    </source>
</evidence>
<evidence type="ECO:0000313" key="2">
    <source>
        <dbReference type="EMBL" id="CAH1403365.1"/>
    </source>
</evidence>
<reference evidence="2" key="1">
    <citation type="submission" date="2022-01" db="EMBL/GenBank/DDBJ databases">
        <authorList>
            <person name="King R."/>
        </authorList>
    </citation>
    <scope>NUCLEOTIDE SEQUENCE</scope>
</reference>
<dbReference type="GO" id="GO:0005525">
    <property type="term" value="F:GTP binding"/>
    <property type="evidence" value="ECO:0007669"/>
    <property type="project" value="InterPro"/>
</dbReference>
<accession>A0A9P0HIV1</accession>
<name>A0A9P0HIV1_NEZVI</name>
<dbReference type="InterPro" id="IPR006073">
    <property type="entry name" value="GTP-bd"/>
</dbReference>
<dbReference type="CDD" id="cd01855">
    <property type="entry name" value="YqeH"/>
    <property type="match status" value="1"/>
</dbReference>
<dbReference type="Proteomes" id="UP001152798">
    <property type="component" value="Chromosome 5"/>
</dbReference>
<feature type="domain" description="G" evidence="1">
    <location>
        <begin position="382"/>
        <end position="432"/>
    </location>
</feature>